<dbReference type="Proteomes" id="UP000016648">
    <property type="component" value="Unassembled WGS sequence"/>
</dbReference>
<feature type="compositionally biased region" description="Polar residues" evidence="1">
    <location>
        <begin position="40"/>
        <end position="51"/>
    </location>
</feature>
<evidence type="ECO:0000313" key="2">
    <source>
        <dbReference type="EMBL" id="ERK38989.1"/>
    </source>
</evidence>
<reference evidence="2 3" key="1">
    <citation type="submission" date="2013-08" db="EMBL/GenBank/DDBJ databases">
        <authorList>
            <person name="Durkin A.S."/>
            <person name="Haft D.R."/>
            <person name="McCorrison J."/>
            <person name="Torralba M."/>
            <person name="Gillis M."/>
            <person name="Haft D.H."/>
            <person name="Methe B."/>
            <person name="Sutton G."/>
            <person name="Nelson K.E."/>
        </authorList>
    </citation>
    <scope>NUCLEOTIDE SEQUENCE [LARGE SCALE GENOMIC DNA]</scope>
    <source>
        <strain evidence="2 3">F0067</strain>
    </source>
</reference>
<comment type="caution">
    <text evidence="2">The sequence shown here is derived from an EMBL/GenBank/DDBJ whole genome shotgun (WGS) entry which is preliminary data.</text>
</comment>
<dbReference type="EMBL" id="AWEY01000032">
    <property type="protein sequence ID" value="ERK38989.1"/>
    <property type="molecule type" value="Genomic_DNA"/>
</dbReference>
<evidence type="ECO:0000313" key="3">
    <source>
        <dbReference type="Proteomes" id="UP000016648"/>
    </source>
</evidence>
<dbReference type="PATRIC" id="fig|1115809.3.peg.1794"/>
<keyword evidence="3" id="KW-1185">Reference proteome</keyword>
<protein>
    <submittedName>
        <fullName evidence="2">Uncharacterized protein</fullName>
    </submittedName>
</protein>
<dbReference type="AlphaFoldDB" id="U2P5L1"/>
<evidence type="ECO:0000256" key="1">
    <source>
        <dbReference type="SAM" id="MobiDB-lite"/>
    </source>
</evidence>
<accession>U2P5L1</accession>
<feature type="region of interest" description="Disordered" evidence="1">
    <location>
        <begin position="1"/>
        <end position="80"/>
    </location>
</feature>
<gene>
    <name evidence="2" type="ORF">HMPREF9135_0786</name>
</gene>
<sequence length="80" mass="8613">MAADFPRPGKRQNKRRRTFRGPGNAKTNGGGLSEARETPKQTAGRQKNEGSLASKKANRQGGSAQCTKAIEMATKPELTK</sequence>
<feature type="compositionally biased region" description="Basic residues" evidence="1">
    <location>
        <begin position="8"/>
        <end position="19"/>
    </location>
</feature>
<name>U2P5L1_9BACT</name>
<organism evidence="2 3">
    <name type="scientific">Segatella baroniae F0067</name>
    <dbReference type="NCBI Taxonomy" id="1115809"/>
    <lineage>
        <taxon>Bacteria</taxon>
        <taxon>Pseudomonadati</taxon>
        <taxon>Bacteroidota</taxon>
        <taxon>Bacteroidia</taxon>
        <taxon>Bacteroidales</taxon>
        <taxon>Prevotellaceae</taxon>
        <taxon>Segatella</taxon>
    </lineage>
</organism>
<proteinExistence type="predicted"/>